<name>A0ABR7D6Q3_9BACT</name>
<evidence type="ECO:0000256" key="3">
    <source>
        <dbReference type="ARBA" id="ARBA00023015"/>
    </source>
</evidence>
<dbReference type="InterPro" id="IPR039425">
    <property type="entry name" value="RNA_pol_sigma-70-like"/>
</dbReference>
<feature type="domain" description="HTH luxR-type" evidence="7">
    <location>
        <begin position="137"/>
        <end position="168"/>
    </location>
</feature>
<dbReference type="InterPro" id="IPR000792">
    <property type="entry name" value="Tscrpt_reg_LuxR_C"/>
</dbReference>
<organism evidence="9 10">
    <name type="scientific">Butyricimonas hominis</name>
    <dbReference type="NCBI Taxonomy" id="2763032"/>
    <lineage>
        <taxon>Bacteria</taxon>
        <taxon>Pseudomonadati</taxon>
        <taxon>Bacteroidota</taxon>
        <taxon>Bacteroidia</taxon>
        <taxon>Bacteroidales</taxon>
        <taxon>Odoribacteraceae</taxon>
        <taxon>Butyricimonas</taxon>
    </lineage>
</organism>
<dbReference type="EMBL" id="JACOOH010000010">
    <property type="protein sequence ID" value="MBC5623442.1"/>
    <property type="molecule type" value="Genomic_DNA"/>
</dbReference>
<comment type="caution">
    <text evidence="9">The sequence shown here is derived from an EMBL/GenBank/DDBJ whole genome shotgun (WGS) entry which is preliminary data.</text>
</comment>
<accession>A0ABR7D6Q3</accession>
<evidence type="ECO:0000313" key="10">
    <source>
        <dbReference type="Proteomes" id="UP000646484"/>
    </source>
</evidence>
<keyword evidence="3" id="KW-0805">Transcription regulation</keyword>
<dbReference type="Proteomes" id="UP000646484">
    <property type="component" value="Unassembled WGS sequence"/>
</dbReference>
<dbReference type="Gene3D" id="1.10.10.10">
    <property type="entry name" value="Winged helix-like DNA-binding domain superfamily/Winged helix DNA-binding domain"/>
    <property type="match status" value="1"/>
</dbReference>
<comment type="function">
    <text evidence="6">Sigma factors are initiation factors that promote the attachment of RNA polymerase to specific initiation sites and are then released. Sigma-S contributes to the protection against external stress, thus playing a role in cellular fitness and survival.</text>
</comment>
<dbReference type="SUPFAM" id="SSF88946">
    <property type="entry name" value="Sigma2 domain of RNA polymerase sigma factors"/>
    <property type="match status" value="1"/>
</dbReference>
<dbReference type="InterPro" id="IPR036388">
    <property type="entry name" value="WH-like_DNA-bd_sf"/>
</dbReference>
<evidence type="ECO:0000256" key="2">
    <source>
        <dbReference type="ARBA" id="ARBA00021245"/>
    </source>
</evidence>
<dbReference type="InterPro" id="IPR013325">
    <property type="entry name" value="RNA_pol_sigma_r2"/>
</dbReference>
<dbReference type="PANTHER" id="PTHR43133:SF46">
    <property type="entry name" value="RNA POLYMERASE SIGMA-70 FACTOR ECF SUBFAMILY"/>
    <property type="match status" value="1"/>
</dbReference>
<evidence type="ECO:0000256" key="1">
    <source>
        <dbReference type="ARBA" id="ARBA00007788"/>
    </source>
</evidence>
<protein>
    <recommendedName>
        <fullName evidence="2">RNA polymerase sigma factor SigS</fullName>
    </recommendedName>
</protein>
<dbReference type="InterPro" id="IPR007627">
    <property type="entry name" value="RNA_pol_sigma70_r2"/>
</dbReference>
<dbReference type="NCBIfam" id="TIGR02937">
    <property type="entry name" value="sigma70-ECF"/>
    <property type="match status" value="1"/>
</dbReference>
<evidence type="ECO:0000256" key="6">
    <source>
        <dbReference type="ARBA" id="ARBA00024701"/>
    </source>
</evidence>
<keyword evidence="10" id="KW-1185">Reference proteome</keyword>
<evidence type="ECO:0000259" key="8">
    <source>
        <dbReference type="Pfam" id="PF04542"/>
    </source>
</evidence>
<dbReference type="NCBIfam" id="TIGR02985">
    <property type="entry name" value="Sig70_bacteroi1"/>
    <property type="match status" value="1"/>
</dbReference>
<reference evidence="9 10" key="1">
    <citation type="submission" date="2020-08" db="EMBL/GenBank/DDBJ databases">
        <title>Genome public.</title>
        <authorList>
            <person name="Liu C."/>
            <person name="Sun Q."/>
        </authorList>
    </citation>
    <scope>NUCLEOTIDE SEQUENCE [LARGE SCALE GENOMIC DNA]</scope>
    <source>
        <strain evidence="9 10">NSJ-56</strain>
    </source>
</reference>
<dbReference type="SUPFAM" id="SSF46894">
    <property type="entry name" value="C-terminal effector domain of the bipartite response regulators"/>
    <property type="match status" value="1"/>
</dbReference>
<dbReference type="Gene3D" id="1.10.1740.10">
    <property type="match status" value="1"/>
</dbReference>
<keyword evidence="4" id="KW-0731">Sigma factor</keyword>
<dbReference type="InterPro" id="IPR014284">
    <property type="entry name" value="RNA_pol_sigma-70_dom"/>
</dbReference>
<dbReference type="PANTHER" id="PTHR43133">
    <property type="entry name" value="RNA POLYMERASE ECF-TYPE SIGMA FACTO"/>
    <property type="match status" value="1"/>
</dbReference>
<dbReference type="Pfam" id="PF00196">
    <property type="entry name" value="GerE"/>
    <property type="match status" value="1"/>
</dbReference>
<keyword evidence="5" id="KW-0804">Transcription</keyword>
<evidence type="ECO:0000256" key="4">
    <source>
        <dbReference type="ARBA" id="ARBA00023082"/>
    </source>
</evidence>
<dbReference type="Pfam" id="PF04542">
    <property type="entry name" value="Sigma70_r2"/>
    <property type="match status" value="1"/>
</dbReference>
<evidence type="ECO:0000259" key="7">
    <source>
        <dbReference type="Pfam" id="PF00196"/>
    </source>
</evidence>
<evidence type="ECO:0000313" key="9">
    <source>
        <dbReference type="EMBL" id="MBC5623442.1"/>
    </source>
</evidence>
<dbReference type="InterPro" id="IPR014327">
    <property type="entry name" value="RNA_pol_sigma70_bacteroid"/>
</dbReference>
<comment type="similarity">
    <text evidence="1">Belongs to the sigma-70 factor family.</text>
</comment>
<feature type="domain" description="RNA polymerase sigma-70 region 2" evidence="8">
    <location>
        <begin position="25"/>
        <end position="91"/>
    </location>
</feature>
<evidence type="ECO:0000256" key="5">
    <source>
        <dbReference type="ARBA" id="ARBA00023163"/>
    </source>
</evidence>
<sequence length="195" mass="22559">MDNKQSNGGISNTFSPSERDTIRELFEQHYTPLVLFARNYVPDMEADKDIVQEIFLALIESAKTFGTPDELKAYLYTAVKNKCLKHLRHEKVKQEYSDAHRDEPSEEETYFNRVLEEEVCYSLLVQEIELLPDQCQKVFKLILEGKANPVIAADLHISIETVKSHKQSGKKILHDRLVHIVERSILLFILEKMGL</sequence>
<proteinExistence type="inferred from homology"/>
<dbReference type="InterPro" id="IPR016032">
    <property type="entry name" value="Sig_transdc_resp-reg_C-effctor"/>
</dbReference>
<dbReference type="RefSeq" id="WP_186978490.1">
    <property type="nucleotide sequence ID" value="NZ_JACOOH010000010.1"/>
</dbReference>
<gene>
    <name evidence="9" type="ORF">H8S64_20300</name>
</gene>